<sequence length="84" mass="8785">LFLHGTPGDWKAWAHFMADPELQKRATMISVDRAGFGASDPGRVAPLMADQARLLAPLLEGPGGPTLLVGHSLGGPIGAELAMR</sequence>
<evidence type="ECO:0000313" key="2">
    <source>
        <dbReference type="EMBL" id="MCR6679307.1"/>
    </source>
</evidence>
<feature type="non-terminal residue" evidence="2">
    <location>
        <position position="84"/>
    </location>
</feature>
<feature type="domain" description="AB hydrolase-1" evidence="1">
    <location>
        <begin position="1"/>
        <end position="82"/>
    </location>
</feature>
<keyword evidence="2" id="KW-0378">Hydrolase</keyword>
<evidence type="ECO:0000259" key="1">
    <source>
        <dbReference type="Pfam" id="PF12697"/>
    </source>
</evidence>
<accession>A0AAW5N401</accession>
<name>A0AAW5N401_9ESCH</name>
<reference evidence="2" key="1">
    <citation type="submission" date="2022-07" db="EMBL/GenBank/DDBJ databases">
        <title>Diversity of ethanolamine utilization by human commensal Escherichia coli.</title>
        <authorList>
            <person name="Jubelin G."/>
        </authorList>
    </citation>
    <scope>NUCLEOTIDE SEQUENCE</scope>
    <source>
        <strain evidence="2">S1</strain>
    </source>
</reference>
<feature type="non-terminal residue" evidence="2">
    <location>
        <position position="1"/>
    </location>
</feature>
<comment type="caution">
    <text evidence="2">The sequence shown here is derived from an EMBL/GenBank/DDBJ whole genome shotgun (WGS) entry which is preliminary data.</text>
</comment>
<dbReference type="Pfam" id="PF12697">
    <property type="entry name" value="Abhydrolase_6"/>
    <property type="match status" value="1"/>
</dbReference>
<protein>
    <submittedName>
        <fullName evidence="2">Alpha/beta hydrolase</fullName>
    </submittedName>
</protein>
<proteinExistence type="predicted"/>
<evidence type="ECO:0000313" key="3">
    <source>
        <dbReference type="Proteomes" id="UP001206878"/>
    </source>
</evidence>
<dbReference type="InterPro" id="IPR029058">
    <property type="entry name" value="AB_hydrolase_fold"/>
</dbReference>
<dbReference type="EMBL" id="JANPXH010001092">
    <property type="protein sequence ID" value="MCR6679307.1"/>
    <property type="molecule type" value="Genomic_DNA"/>
</dbReference>
<dbReference type="AlphaFoldDB" id="A0AAW5N401"/>
<gene>
    <name evidence="2" type="ORF">NVV43_27980</name>
</gene>
<organism evidence="2 3">
    <name type="scientific">Escherichia marmotae</name>
    <dbReference type="NCBI Taxonomy" id="1499973"/>
    <lineage>
        <taxon>Bacteria</taxon>
        <taxon>Pseudomonadati</taxon>
        <taxon>Pseudomonadota</taxon>
        <taxon>Gammaproteobacteria</taxon>
        <taxon>Enterobacterales</taxon>
        <taxon>Enterobacteriaceae</taxon>
        <taxon>Escherichia</taxon>
    </lineage>
</organism>
<dbReference type="InterPro" id="IPR000073">
    <property type="entry name" value="AB_hydrolase_1"/>
</dbReference>
<dbReference type="GO" id="GO:0016787">
    <property type="term" value="F:hydrolase activity"/>
    <property type="evidence" value="ECO:0007669"/>
    <property type="project" value="UniProtKB-KW"/>
</dbReference>
<dbReference type="SUPFAM" id="SSF53474">
    <property type="entry name" value="alpha/beta-Hydrolases"/>
    <property type="match status" value="1"/>
</dbReference>
<dbReference type="Gene3D" id="3.40.50.1820">
    <property type="entry name" value="alpha/beta hydrolase"/>
    <property type="match status" value="1"/>
</dbReference>
<dbReference type="Proteomes" id="UP001206878">
    <property type="component" value="Unassembled WGS sequence"/>
</dbReference>